<comment type="caution">
    <text evidence="2">The sequence shown here is derived from an EMBL/GenBank/DDBJ whole genome shotgun (WGS) entry which is preliminary data.</text>
</comment>
<name>A0A699XEZ9_TANCI</name>
<accession>A0A699XEZ9</accession>
<evidence type="ECO:0000256" key="1">
    <source>
        <dbReference type="SAM" id="MobiDB-lite"/>
    </source>
</evidence>
<sequence length="89" mass="9834">AEKLQQADRDAAQPGLSQPGAAARAQKRRPERGQGSHRGPARIFERSERDAGRRAHRRPEAVPALPPRDEPNSGPAQKLWRRVVPLYAG</sequence>
<proteinExistence type="predicted"/>
<gene>
    <name evidence="2" type="ORF">Tci_928949</name>
</gene>
<feature type="non-terminal residue" evidence="2">
    <location>
        <position position="1"/>
    </location>
</feature>
<feature type="compositionally biased region" description="Basic and acidic residues" evidence="1">
    <location>
        <begin position="1"/>
        <end position="11"/>
    </location>
</feature>
<evidence type="ECO:0000313" key="2">
    <source>
        <dbReference type="EMBL" id="GFD56980.1"/>
    </source>
</evidence>
<organism evidence="2">
    <name type="scientific">Tanacetum cinerariifolium</name>
    <name type="common">Dalmatian daisy</name>
    <name type="synonym">Chrysanthemum cinerariifolium</name>
    <dbReference type="NCBI Taxonomy" id="118510"/>
    <lineage>
        <taxon>Eukaryota</taxon>
        <taxon>Viridiplantae</taxon>
        <taxon>Streptophyta</taxon>
        <taxon>Embryophyta</taxon>
        <taxon>Tracheophyta</taxon>
        <taxon>Spermatophyta</taxon>
        <taxon>Magnoliopsida</taxon>
        <taxon>eudicotyledons</taxon>
        <taxon>Gunneridae</taxon>
        <taxon>Pentapetalae</taxon>
        <taxon>asterids</taxon>
        <taxon>campanulids</taxon>
        <taxon>Asterales</taxon>
        <taxon>Asteraceae</taxon>
        <taxon>Asteroideae</taxon>
        <taxon>Anthemideae</taxon>
        <taxon>Anthemidinae</taxon>
        <taxon>Tanacetum</taxon>
    </lineage>
</organism>
<reference evidence="2" key="1">
    <citation type="journal article" date="2019" name="Sci. Rep.">
        <title>Draft genome of Tanacetum cinerariifolium, the natural source of mosquito coil.</title>
        <authorList>
            <person name="Yamashiro T."/>
            <person name="Shiraishi A."/>
            <person name="Satake H."/>
            <person name="Nakayama K."/>
        </authorList>
    </citation>
    <scope>NUCLEOTIDE SEQUENCE</scope>
</reference>
<feature type="region of interest" description="Disordered" evidence="1">
    <location>
        <begin position="1"/>
        <end position="78"/>
    </location>
</feature>
<feature type="non-terminal residue" evidence="2">
    <location>
        <position position="89"/>
    </location>
</feature>
<feature type="compositionally biased region" description="Basic and acidic residues" evidence="1">
    <location>
        <begin position="43"/>
        <end position="53"/>
    </location>
</feature>
<dbReference type="AlphaFoldDB" id="A0A699XEZ9"/>
<dbReference type="EMBL" id="BKCJ011835530">
    <property type="protein sequence ID" value="GFD56980.1"/>
    <property type="molecule type" value="Genomic_DNA"/>
</dbReference>
<protein>
    <submittedName>
        <fullName evidence="2">Uncharacterized protein</fullName>
    </submittedName>
</protein>